<gene>
    <name evidence="1" type="ORF">HK414_15795</name>
</gene>
<evidence type="ECO:0000313" key="2">
    <source>
        <dbReference type="Proteomes" id="UP000500826"/>
    </source>
</evidence>
<keyword evidence="2" id="KW-1185">Reference proteome</keyword>
<reference evidence="1 2" key="1">
    <citation type="submission" date="2020-05" db="EMBL/GenBank/DDBJ databases">
        <title>Ramlibacter rhizophilus sp. nov., isolated from rhizosphere soil of national flower Mugunghwa from South Korea.</title>
        <authorList>
            <person name="Zheng-Fei Y."/>
            <person name="Huan T."/>
        </authorList>
    </citation>
    <scope>NUCLEOTIDE SEQUENCE [LARGE SCALE GENOMIC DNA]</scope>
    <source>
        <strain evidence="1 2">H242</strain>
    </source>
</reference>
<organism evidence="1 2">
    <name type="scientific">Ramlibacter terrae</name>
    <dbReference type="NCBI Taxonomy" id="2732511"/>
    <lineage>
        <taxon>Bacteria</taxon>
        <taxon>Pseudomonadati</taxon>
        <taxon>Pseudomonadota</taxon>
        <taxon>Betaproteobacteria</taxon>
        <taxon>Burkholderiales</taxon>
        <taxon>Comamonadaceae</taxon>
        <taxon>Ramlibacter</taxon>
    </lineage>
</organism>
<reference evidence="1 2" key="2">
    <citation type="submission" date="2020-05" db="EMBL/GenBank/DDBJ databases">
        <authorList>
            <person name="Khan S.A."/>
            <person name="Jeon C.O."/>
            <person name="Chun B.H."/>
        </authorList>
    </citation>
    <scope>NUCLEOTIDE SEQUENCE [LARGE SCALE GENOMIC DNA]</scope>
    <source>
        <strain evidence="1 2">H242</strain>
    </source>
</reference>
<accession>A0ABX6P655</accession>
<proteinExistence type="predicted"/>
<name>A0ABX6P655_9BURK</name>
<evidence type="ECO:0008006" key="3">
    <source>
        <dbReference type="Google" id="ProtNLM"/>
    </source>
</evidence>
<sequence length="354" mass="33458">MAAELQLQAGAVGTGANALETTVTRLAARAGAGLFVDDSDALVIGATTVTVQRVGQDGVAVADAAANLNGIIGDAAAVVRATNGALTTATTTGTVTVAGNLLLQAVGADLQVGAALASSNGNISLAAGQDLLLNAGVQAQGAGDTIDLVAARSIVQAQGTSVTANGGNIALATTTGTSTIELLAAGAGGVLVTGGSLIDGDAAGDTETDITAAVLQILSGGAVGAAGAAVETSVGTLAADVDGNVFLTEANALVVDGAELTVQRVAASGGDAATAGVLTAGLTGGGNVVLQTVAGSLSTTQDGSVQVAGNLLLKAGGAGSNLTLDGSVTSDGSATIDAAQTCCRTRRWTSPAPA</sequence>
<protein>
    <recommendedName>
        <fullName evidence="3">S-layer family protein</fullName>
    </recommendedName>
</protein>
<evidence type="ECO:0000313" key="1">
    <source>
        <dbReference type="EMBL" id="QJW84606.1"/>
    </source>
</evidence>
<dbReference type="Proteomes" id="UP000500826">
    <property type="component" value="Chromosome"/>
</dbReference>
<dbReference type="EMBL" id="CP053418">
    <property type="protein sequence ID" value="QJW84606.1"/>
    <property type="molecule type" value="Genomic_DNA"/>
</dbReference>